<sequence>MFKYFLTISPSFSIYRVEGNEDGAQGARQVAANPERGKGGEENPREVHPQYRTRAVLLRQGCVPSKAVCRAHRRTCAPGVQDQCGRAP</sequence>
<dbReference type="RefSeq" id="YP_001426793.1">
    <property type="nucleotide sequence ID" value="NC_008724.1"/>
</dbReference>
<dbReference type="GeneID" id="5470870"/>
<evidence type="ECO:0000313" key="3">
    <source>
        <dbReference type="Proteomes" id="UP000202420"/>
    </source>
</evidence>
<gene>
    <name evidence="2" type="primary">z312R</name>
    <name evidence="2" type="ORF">ATCV1_z312R</name>
</gene>
<dbReference type="EMBL" id="EF101928">
    <property type="protein sequence ID" value="ABT16446.1"/>
    <property type="molecule type" value="Genomic_DNA"/>
</dbReference>
<dbReference type="KEGG" id="vg:5470870"/>
<evidence type="ECO:0000256" key="1">
    <source>
        <dbReference type="SAM" id="MobiDB-lite"/>
    </source>
</evidence>
<reference evidence="2 3" key="1">
    <citation type="submission" date="2006-09" db="EMBL/GenBank/DDBJ databases">
        <title>Sequence and annotation of the 288-kb ATCV-1 virus that infects an endosymbiotic Chlorella strain of the heliozoon Acanthocystis turfacea.</title>
        <authorList>
            <person name="Fitzgerald L.A."/>
            <person name="Graves M.V."/>
            <person name="Li X."/>
            <person name="Pfitzner A.J.P."/>
            <person name="Hartigan J."/>
            <person name="Van Etten J.L."/>
        </authorList>
    </citation>
    <scope>NUCLEOTIDE SEQUENCE [LARGE SCALE GENOMIC DNA]</scope>
    <source>
        <strain evidence="2 3">ATCV-1</strain>
    </source>
</reference>
<organism evidence="2 3">
    <name type="scientific">Chlorovirus heliozoae</name>
    <dbReference type="NCBI Taxonomy" id="322019"/>
    <lineage>
        <taxon>Viruses</taxon>
        <taxon>Varidnaviria</taxon>
        <taxon>Bamfordvirae</taxon>
        <taxon>Nucleocytoviricota</taxon>
        <taxon>Megaviricetes</taxon>
        <taxon>Algavirales</taxon>
        <taxon>Phycodnaviridae</taxon>
        <taxon>Chlorovirus</taxon>
    </lineage>
</organism>
<protein>
    <submittedName>
        <fullName evidence="2">Uncharacterized protein z312R</fullName>
    </submittedName>
</protein>
<keyword evidence="3" id="KW-1185">Reference proteome</keyword>
<proteinExistence type="predicted"/>
<accession>A7K8S2</accession>
<feature type="compositionally biased region" description="Basic and acidic residues" evidence="1">
    <location>
        <begin position="35"/>
        <end position="47"/>
    </location>
</feature>
<evidence type="ECO:0000313" key="2">
    <source>
        <dbReference type="EMBL" id="ABT16446.1"/>
    </source>
</evidence>
<feature type="region of interest" description="Disordered" evidence="1">
    <location>
        <begin position="23"/>
        <end position="47"/>
    </location>
</feature>
<name>A7K8S2_9PHYC</name>
<dbReference type="Proteomes" id="UP000202420">
    <property type="component" value="Segment"/>
</dbReference>